<feature type="region of interest" description="Disordered" evidence="4">
    <location>
        <begin position="323"/>
        <end position="342"/>
    </location>
</feature>
<dbReference type="AlphaFoldDB" id="A0AAE3G8H7"/>
<feature type="domain" description="3-hydroxyacyl-CoA dehydrogenase C-terminal" evidence="5">
    <location>
        <begin position="203"/>
        <end position="271"/>
    </location>
</feature>
<dbReference type="RefSeq" id="WP_253766426.1">
    <property type="nucleotide sequence ID" value="NZ_JAMTCK010000001.1"/>
</dbReference>
<feature type="compositionally biased region" description="Basic and acidic residues" evidence="4">
    <location>
        <begin position="324"/>
        <end position="342"/>
    </location>
</feature>
<evidence type="ECO:0000313" key="8">
    <source>
        <dbReference type="Proteomes" id="UP001206128"/>
    </source>
</evidence>
<accession>A0AAE3G8H7</accession>
<evidence type="ECO:0000256" key="4">
    <source>
        <dbReference type="SAM" id="MobiDB-lite"/>
    </source>
</evidence>
<evidence type="ECO:0000313" key="7">
    <source>
        <dbReference type="EMBL" id="MCP2163622.1"/>
    </source>
</evidence>
<sequence length="342" mass="35480">MSEQATPAAGTSAPITPAPVTPAPVTTAAVIGAGTIGLSWTALFAGHGLTVRVSDPRPDLAEAVDTALRTFAPHLGLDAAELAGRVHLAGDAAEAVADADVVQENGPENLDVKRALFATLVGAAPAHALLLSSSSAIPATAFARDLDDASRVLIGHPFNPPHLLPLVEVVPGERTGADAVRRAVAFYRSLGRTPVVEHKEMPGFVGNRLQHALQREAMYLVQQGVVDPAELDAIVVNSLGLRWATVGPFLGAHLGGGPGGYRHIATRIGPSMAQISLGEPDTSPQAAERVITAVEQAYGGASYADLTADRDRKQRAVLSALHDSAQHDSAQHDFGLHEGDQS</sequence>
<dbReference type="GO" id="GO:0070403">
    <property type="term" value="F:NAD+ binding"/>
    <property type="evidence" value="ECO:0007669"/>
    <property type="project" value="InterPro"/>
</dbReference>
<proteinExistence type="inferred from homology"/>
<evidence type="ECO:0000259" key="5">
    <source>
        <dbReference type="Pfam" id="PF00725"/>
    </source>
</evidence>
<dbReference type="Pfam" id="PF02737">
    <property type="entry name" value="3HCDH_N"/>
    <property type="match status" value="1"/>
</dbReference>
<dbReference type="SUPFAM" id="SSF51735">
    <property type="entry name" value="NAD(P)-binding Rossmann-fold domains"/>
    <property type="match status" value="1"/>
</dbReference>
<dbReference type="EMBL" id="JAMTCK010000001">
    <property type="protein sequence ID" value="MCP2163622.1"/>
    <property type="molecule type" value="Genomic_DNA"/>
</dbReference>
<dbReference type="Pfam" id="PF00725">
    <property type="entry name" value="3HCDH"/>
    <property type="match status" value="1"/>
</dbReference>
<keyword evidence="3" id="KW-0560">Oxidoreductase</keyword>
<name>A0AAE3G8H7_9PSEU</name>
<dbReference type="InterPro" id="IPR036291">
    <property type="entry name" value="NAD(P)-bd_dom_sf"/>
</dbReference>
<evidence type="ECO:0000256" key="3">
    <source>
        <dbReference type="ARBA" id="ARBA00023002"/>
    </source>
</evidence>
<comment type="pathway">
    <text evidence="1">Lipid metabolism; butanoate metabolism.</text>
</comment>
<comment type="caution">
    <text evidence="7">The sequence shown here is derived from an EMBL/GenBank/DDBJ whole genome shotgun (WGS) entry which is preliminary data.</text>
</comment>
<evidence type="ECO:0000259" key="6">
    <source>
        <dbReference type="Pfam" id="PF02737"/>
    </source>
</evidence>
<dbReference type="Gene3D" id="3.40.50.720">
    <property type="entry name" value="NAD(P)-binding Rossmann-like Domain"/>
    <property type="match status" value="1"/>
</dbReference>
<dbReference type="InterPro" id="IPR006176">
    <property type="entry name" value="3-OHacyl-CoA_DH_NAD-bd"/>
</dbReference>
<dbReference type="PANTHER" id="PTHR48075">
    <property type="entry name" value="3-HYDROXYACYL-COA DEHYDROGENASE FAMILY PROTEIN"/>
    <property type="match status" value="1"/>
</dbReference>
<dbReference type="PANTHER" id="PTHR48075:SF5">
    <property type="entry name" value="3-HYDROXYBUTYRYL-COA DEHYDROGENASE"/>
    <property type="match status" value="1"/>
</dbReference>
<dbReference type="Proteomes" id="UP001206128">
    <property type="component" value="Unassembled WGS sequence"/>
</dbReference>
<protein>
    <submittedName>
        <fullName evidence="7">Ketoreductase RED1</fullName>
    </submittedName>
</protein>
<comment type="similarity">
    <text evidence="2">Belongs to the 3-hydroxyacyl-CoA dehydrogenase family.</text>
</comment>
<dbReference type="InterPro" id="IPR008927">
    <property type="entry name" value="6-PGluconate_DH-like_C_sf"/>
</dbReference>
<dbReference type="GO" id="GO:0006631">
    <property type="term" value="P:fatty acid metabolic process"/>
    <property type="evidence" value="ECO:0007669"/>
    <property type="project" value="InterPro"/>
</dbReference>
<dbReference type="InterPro" id="IPR013328">
    <property type="entry name" value="6PGD_dom2"/>
</dbReference>
<gene>
    <name evidence="7" type="ORF">LX83_000462</name>
</gene>
<dbReference type="Gene3D" id="1.10.1040.10">
    <property type="entry name" value="N-(1-d-carboxylethyl)-l-norvaline Dehydrogenase, domain 2"/>
    <property type="match status" value="1"/>
</dbReference>
<dbReference type="InterPro" id="IPR006108">
    <property type="entry name" value="3HC_DH_C"/>
</dbReference>
<evidence type="ECO:0000256" key="1">
    <source>
        <dbReference type="ARBA" id="ARBA00005086"/>
    </source>
</evidence>
<keyword evidence="8" id="KW-1185">Reference proteome</keyword>
<dbReference type="GO" id="GO:0016616">
    <property type="term" value="F:oxidoreductase activity, acting on the CH-OH group of donors, NAD or NADP as acceptor"/>
    <property type="evidence" value="ECO:0007669"/>
    <property type="project" value="InterPro"/>
</dbReference>
<feature type="domain" description="3-hydroxyacyl-CoA dehydrogenase NAD binding" evidence="6">
    <location>
        <begin position="28"/>
        <end position="199"/>
    </location>
</feature>
<reference evidence="7" key="1">
    <citation type="submission" date="2022-06" db="EMBL/GenBank/DDBJ databases">
        <title>Genomic Encyclopedia of Archaeal and Bacterial Type Strains, Phase II (KMG-II): from individual species to whole genera.</title>
        <authorList>
            <person name="Goeker M."/>
        </authorList>
    </citation>
    <scope>NUCLEOTIDE SEQUENCE</scope>
    <source>
        <strain evidence="7">DSM 43935</strain>
    </source>
</reference>
<evidence type="ECO:0000256" key="2">
    <source>
        <dbReference type="ARBA" id="ARBA00009463"/>
    </source>
</evidence>
<organism evidence="7 8">
    <name type="scientific">Goodfellowiella coeruleoviolacea</name>
    <dbReference type="NCBI Taxonomy" id="334858"/>
    <lineage>
        <taxon>Bacteria</taxon>
        <taxon>Bacillati</taxon>
        <taxon>Actinomycetota</taxon>
        <taxon>Actinomycetes</taxon>
        <taxon>Pseudonocardiales</taxon>
        <taxon>Pseudonocardiaceae</taxon>
        <taxon>Goodfellowiella</taxon>
    </lineage>
</organism>
<dbReference type="SUPFAM" id="SSF48179">
    <property type="entry name" value="6-phosphogluconate dehydrogenase C-terminal domain-like"/>
    <property type="match status" value="1"/>
</dbReference>